<reference evidence="1" key="1">
    <citation type="submission" date="2021-04" db="EMBL/GenBank/DDBJ databases">
        <title>Pseudonocardia sp. nov., isolated from sandy soil of mangrove forest.</title>
        <authorList>
            <person name="Zan Z."/>
            <person name="Huang R."/>
            <person name="Liu W."/>
        </authorList>
    </citation>
    <scope>NUCLEOTIDE SEQUENCE</scope>
    <source>
        <strain evidence="1">S2-4</strain>
    </source>
</reference>
<keyword evidence="2" id="KW-1185">Reference proteome</keyword>
<organism evidence="1 2">
    <name type="scientific">Pseudonocardia humida</name>
    <dbReference type="NCBI Taxonomy" id="2800819"/>
    <lineage>
        <taxon>Bacteria</taxon>
        <taxon>Bacillati</taxon>
        <taxon>Actinomycetota</taxon>
        <taxon>Actinomycetes</taxon>
        <taxon>Pseudonocardiales</taxon>
        <taxon>Pseudonocardiaceae</taxon>
        <taxon>Pseudonocardia</taxon>
    </lineage>
</organism>
<sequence length="67" mass="6669">MLLLGTIHFINQAISSGIGFNFPSLIQSLGLSSPFLIEVVAGGSGIAGLAGVLFSRGCCAATAARSS</sequence>
<dbReference type="Proteomes" id="UP001165283">
    <property type="component" value="Unassembled WGS sequence"/>
</dbReference>
<proteinExistence type="predicted"/>
<comment type="caution">
    <text evidence="1">The sequence shown here is derived from an EMBL/GenBank/DDBJ whole genome shotgun (WGS) entry which is preliminary data.</text>
</comment>
<dbReference type="RefSeq" id="WP_252438910.1">
    <property type="nucleotide sequence ID" value="NZ_JAGSOV010000034.1"/>
</dbReference>
<evidence type="ECO:0000313" key="2">
    <source>
        <dbReference type="Proteomes" id="UP001165283"/>
    </source>
</evidence>
<protein>
    <submittedName>
        <fullName evidence="1">Uncharacterized protein</fullName>
    </submittedName>
</protein>
<gene>
    <name evidence="1" type="ORF">KDL28_14700</name>
</gene>
<name>A0ABT0ZZX9_9PSEU</name>
<dbReference type="EMBL" id="JAGSOV010000034">
    <property type="protein sequence ID" value="MCO1656307.1"/>
    <property type="molecule type" value="Genomic_DNA"/>
</dbReference>
<evidence type="ECO:0000313" key="1">
    <source>
        <dbReference type="EMBL" id="MCO1656307.1"/>
    </source>
</evidence>
<accession>A0ABT0ZZX9</accession>